<name>A0ABX3JPN0_9BACL</name>
<reference evidence="1 2" key="1">
    <citation type="submission" date="2016-12" db="EMBL/GenBank/DDBJ databases">
        <title>Genome sequencing and description of Paenibacillus sp. nov. from high altitude lake in the Indian Trans- Himalayas.</title>
        <authorList>
            <person name="Kiran S."/>
            <person name="Swarnkar M.K."/>
            <person name="Rana A."/>
            <person name="Tewari R."/>
            <person name="Gulati A."/>
        </authorList>
    </citation>
    <scope>NUCLEOTIDE SEQUENCE [LARGE SCALE GENOMIC DNA]</scope>
    <source>
        <strain evidence="1 2">IHBB 9951</strain>
    </source>
</reference>
<sequence>MPIEYGRKLPYNDGRSFRGQAPLGELFVVSGKNCSFGSLIGLLPWEILWMPGDMGIDEEDE</sequence>
<dbReference type="EMBL" id="MRVI01000002">
    <property type="protein sequence ID" value="OOC58802.1"/>
    <property type="molecule type" value="Genomic_DNA"/>
</dbReference>
<proteinExistence type="predicted"/>
<keyword evidence="2" id="KW-1185">Reference proteome</keyword>
<evidence type="ECO:0000313" key="2">
    <source>
        <dbReference type="Proteomes" id="UP000189059"/>
    </source>
</evidence>
<organism evidence="1 2">
    <name type="scientific">Paenibacillus ihbetae</name>
    <dbReference type="NCBI Taxonomy" id="1870820"/>
    <lineage>
        <taxon>Bacteria</taxon>
        <taxon>Bacillati</taxon>
        <taxon>Bacillota</taxon>
        <taxon>Bacilli</taxon>
        <taxon>Bacillales</taxon>
        <taxon>Paenibacillaceae</taxon>
        <taxon>Paenibacillus</taxon>
    </lineage>
</organism>
<protein>
    <submittedName>
        <fullName evidence="1">Uncharacterized protein</fullName>
    </submittedName>
</protein>
<dbReference type="Proteomes" id="UP000189059">
    <property type="component" value="Unassembled WGS sequence"/>
</dbReference>
<accession>A0ABX3JPN0</accession>
<comment type="caution">
    <text evidence="1">The sequence shown here is derived from an EMBL/GenBank/DDBJ whole genome shotgun (WGS) entry which is preliminary data.</text>
</comment>
<gene>
    <name evidence="1" type="ORF">BBD40_24305</name>
</gene>
<evidence type="ECO:0000313" key="1">
    <source>
        <dbReference type="EMBL" id="OOC58802.1"/>
    </source>
</evidence>